<dbReference type="Pfam" id="PF04055">
    <property type="entry name" value="Radical_SAM"/>
    <property type="match status" value="1"/>
</dbReference>
<dbReference type="SUPFAM" id="SSF102114">
    <property type="entry name" value="Radical SAM enzymes"/>
    <property type="match status" value="1"/>
</dbReference>
<dbReference type="PANTHER" id="PTHR43020">
    <property type="entry name" value="CDK5 REGULATORY SUBUNIT-ASSOCIATED PROTEIN 1"/>
    <property type="match status" value="1"/>
</dbReference>
<comment type="similarity">
    <text evidence="2">Belongs to the methylthiotransferase family. MiaB subfamily.</text>
</comment>
<feature type="domain" description="Radical SAM core" evidence="10">
    <location>
        <begin position="239"/>
        <end position="493"/>
    </location>
</feature>
<dbReference type="GO" id="GO:0046872">
    <property type="term" value="F:metal ion binding"/>
    <property type="evidence" value="ECO:0007669"/>
    <property type="project" value="UniProtKB-KW"/>
</dbReference>
<dbReference type="EMBL" id="JAODUP010001026">
    <property type="protein sequence ID" value="KAK2141884.1"/>
    <property type="molecule type" value="Genomic_DNA"/>
</dbReference>
<dbReference type="GO" id="GO:0005739">
    <property type="term" value="C:mitochondrion"/>
    <property type="evidence" value="ECO:0007669"/>
    <property type="project" value="TreeGrafter"/>
</dbReference>
<dbReference type="NCBIfam" id="TIGR01574">
    <property type="entry name" value="miaB-methiolase"/>
    <property type="match status" value="1"/>
</dbReference>
<dbReference type="PROSITE" id="PS51918">
    <property type="entry name" value="RADICAL_SAM"/>
    <property type="match status" value="1"/>
</dbReference>
<dbReference type="InterPro" id="IPR023404">
    <property type="entry name" value="rSAM_horseshoe"/>
</dbReference>
<dbReference type="Pfam" id="PF00919">
    <property type="entry name" value="UPF0004"/>
    <property type="match status" value="1"/>
</dbReference>
<evidence type="ECO:0000256" key="3">
    <source>
        <dbReference type="ARBA" id="ARBA00022485"/>
    </source>
</evidence>
<dbReference type="FunFam" id="3.80.30.20:FF:000003">
    <property type="entry name" value="CDK5 regulatory subunit-associated protein 1"/>
    <property type="match status" value="1"/>
</dbReference>
<dbReference type="NCBIfam" id="TIGR00089">
    <property type="entry name" value="MiaB/RimO family radical SAM methylthiotransferase"/>
    <property type="match status" value="1"/>
</dbReference>
<organism evidence="11 12">
    <name type="scientific">Paralvinella palmiformis</name>
    <dbReference type="NCBI Taxonomy" id="53620"/>
    <lineage>
        <taxon>Eukaryota</taxon>
        <taxon>Metazoa</taxon>
        <taxon>Spiralia</taxon>
        <taxon>Lophotrochozoa</taxon>
        <taxon>Annelida</taxon>
        <taxon>Polychaeta</taxon>
        <taxon>Sedentaria</taxon>
        <taxon>Canalipalpata</taxon>
        <taxon>Terebellida</taxon>
        <taxon>Terebelliformia</taxon>
        <taxon>Alvinellidae</taxon>
        <taxon>Paralvinella</taxon>
    </lineage>
</organism>
<keyword evidence="4" id="KW-0949">S-adenosyl-L-methionine</keyword>
<dbReference type="PROSITE" id="PS50926">
    <property type="entry name" value="TRAM"/>
    <property type="match status" value="1"/>
</dbReference>
<dbReference type="SMART" id="SM00729">
    <property type="entry name" value="Elp3"/>
    <property type="match status" value="1"/>
</dbReference>
<keyword evidence="5" id="KW-0479">Metal-binding</keyword>
<dbReference type="PROSITE" id="PS51449">
    <property type="entry name" value="MTTASE_N"/>
    <property type="match status" value="1"/>
</dbReference>
<dbReference type="FunFam" id="3.40.50.12160:FF:000003">
    <property type="entry name" value="CDK5 regulatory subunit-associated protein 1"/>
    <property type="match status" value="1"/>
</dbReference>
<evidence type="ECO:0000313" key="11">
    <source>
        <dbReference type="EMBL" id="KAK2141884.1"/>
    </source>
</evidence>
<dbReference type="Gene3D" id="3.80.30.20">
    <property type="entry name" value="tm_1862 like domain"/>
    <property type="match status" value="1"/>
</dbReference>
<dbReference type="SFLD" id="SFLDG01082">
    <property type="entry name" value="B12-binding_domain_containing"/>
    <property type="match status" value="1"/>
</dbReference>
<dbReference type="SFLD" id="SFLDF00273">
    <property type="entry name" value="(dimethylallyl)adenosine_tRNA"/>
    <property type="match status" value="1"/>
</dbReference>
<dbReference type="InterPro" id="IPR002792">
    <property type="entry name" value="TRAM_dom"/>
</dbReference>
<keyword evidence="12" id="KW-1185">Reference proteome</keyword>
<sequence length="597" mass="68237">MATQCCSFLCHRSLLGLNHQGKYTRQMLRTFCSGFKNNLSSKDNLQRGPGLEHFLRLTSEHEETIALSGNELKVDKIPYLSQDDLYGMQRNVFFDVSGCQMNINDVEIAWSILKKHGFQRTTNVKDSDVILIMTCSVRENAEDKIWNKLQYYKHLKLARQLLPRTAVKTPVKIGVLGCMAERLKQTIIEKQKAVDLVCGPDAYRDLPRMLAPTHSNQTAVNVLLSLDETYCDVIPVRLNEHSPSAFVSVMRGCDNMCSYCIVPFTRGRERSRPIKTVLEEIRILSDQGIKEVILLGQNVNSYRDTSELQSQGCDITKTSQGFSTVYKPKVGGRRFAELLDKVSMVDPEMRIRFTSPHPKDFPDEVLHLIKDRVNICSQIHLPAQSGNNEVLQRMQRGYTREAYIDLVNHIRDTLPDIALTSDFIAGFCGETEEAHKESLSLIERVKYSFAFCFPYSMREKTRAFHRLNDDIPQDVKDRRHKELVATFRRQSLELNMDQIGNKQLVLVEGISKRSEIYLSTRNEANVKVIIPQQLIPDVNEPGSRRPISIGDYVAVQINDATSQTLIATPLYHTTLQDFAKHHSEDRWLNSFHVDIIS</sequence>
<evidence type="ECO:0000259" key="10">
    <source>
        <dbReference type="PROSITE" id="PS51918"/>
    </source>
</evidence>
<feature type="domain" description="MTTase N-terminal" evidence="9">
    <location>
        <begin position="90"/>
        <end position="215"/>
    </location>
</feature>
<dbReference type="InterPro" id="IPR038135">
    <property type="entry name" value="Methylthiotransferase_N_sf"/>
</dbReference>
<dbReference type="InterPro" id="IPR007197">
    <property type="entry name" value="rSAM"/>
</dbReference>
<dbReference type="InterPro" id="IPR058240">
    <property type="entry name" value="rSAM_sf"/>
</dbReference>
<evidence type="ECO:0008006" key="13">
    <source>
        <dbReference type="Google" id="ProtNLM"/>
    </source>
</evidence>
<evidence type="ECO:0000256" key="4">
    <source>
        <dbReference type="ARBA" id="ARBA00022691"/>
    </source>
</evidence>
<dbReference type="GO" id="GO:0051539">
    <property type="term" value="F:4 iron, 4 sulfur cluster binding"/>
    <property type="evidence" value="ECO:0007669"/>
    <property type="project" value="UniProtKB-KW"/>
</dbReference>
<reference evidence="11" key="1">
    <citation type="journal article" date="2023" name="Mol. Biol. Evol.">
        <title>Third-Generation Sequencing Reveals the Adaptive Role of the Epigenome in Three Deep-Sea Polychaetes.</title>
        <authorList>
            <person name="Perez M."/>
            <person name="Aroh O."/>
            <person name="Sun Y."/>
            <person name="Lan Y."/>
            <person name="Juniper S.K."/>
            <person name="Young C.R."/>
            <person name="Angers B."/>
            <person name="Qian P.Y."/>
        </authorList>
    </citation>
    <scope>NUCLEOTIDE SEQUENCE</scope>
    <source>
        <strain evidence="11">P08H-3</strain>
    </source>
</reference>
<feature type="domain" description="TRAM" evidence="8">
    <location>
        <begin position="496"/>
        <end position="571"/>
    </location>
</feature>
<dbReference type="InterPro" id="IPR005839">
    <property type="entry name" value="Methylthiotransferase"/>
</dbReference>
<evidence type="ECO:0000259" key="9">
    <source>
        <dbReference type="PROSITE" id="PS51449"/>
    </source>
</evidence>
<dbReference type="SFLD" id="SFLDS00029">
    <property type="entry name" value="Radical_SAM"/>
    <property type="match status" value="1"/>
</dbReference>
<dbReference type="GO" id="GO:0005829">
    <property type="term" value="C:cytosol"/>
    <property type="evidence" value="ECO:0007669"/>
    <property type="project" value="TreeGrafter"/>
</dbReference>
<dbReference type="InterPro" id="IPR013848">
    <property type="entry name" value="Methylthiotransferase_N"/>
</dbReference>
<evidence type="ECO:0000256" key="1">
    <source>
        <dbReference type="ARBA" id="ARBA00001966"/>
    </source>
</evidence>
<keyword evidence="6" id="KW-0408">Iron</keyword>
<dbReference type="InterPro" id="IPR020612">
    <property type="entry name" value="Methylthiotransferase_CS"/>
</dbReference>
<dbReference type="GO" id="GO:0035597">
    <property type="term" value="F:tRNA-2-methylthio-N(6)-dimethylallyladenosine(37) synthase activity"/>
    <property type="evidence" value="ECO:0007669"/>
    <property type="project" value="TreeGrafter"/>
</dbReference>
<name>A0AAD9IVY3_9ANNE</name>
<dbReference type="PANTHER" id="PTHR43020:SF2">
    <property type="entry name" value="MITOCHONDRIAL TRNA METHYLTHIOTRANSFERASE CDK5RAP1"/>
    <property type="match status" value="1"/>
</dbReference>
<dbReference type="Pfam" id="PF01938">
    <property type="entry name" value="TRAM"/>
    <property type="match status" value="1"/>
</dbReference>
<evidence type="ECO:0000256" key="6">
    <source>
        <dbReference type="ARBA" id="ARBA00023004"/>
    </source>
</evidence>
<evidence type="ECO:0000256" key="7">
    <source>
        <dbReference type="ARBA" id="ARBA00023014"/>
    </source>
</evidence>
<gene>
    <name evidence="11" type="ORF">LSH36_1026g00005</name>
</gene>
<keyword evidence="7" id="KW-0411">Iron-sulfur</keyword>
<dbReference type="Proteomes" id="UP001208570">
    <property type="component" value="Unassembled WGS sequence"/>
</dbReference>
<dbReference type="PROSITE" id="PS01278">
    <property type="entry name" value="MTTASE_RADICAL"/>
    <property type="match status" value="1"/>
</dbReference>
<dbReference type="GO" id="GO:0080090">
    <property type="term" value="P:regulation of primary metabolic process"/>
    <property type="evidence" value="ECO:0007669"/>
    <property type="project" value="UniProtKB-ARBA"/>
</dbReference>
<evidence type="ECO:0000259" key="8">
    <source>
        <dbReference type="PROSITE" id="PS50926"/>
    </source>
</evidence>
<evidence type="ECO:0000256" key="5">
    <source>
        <dbReference type="ARBA" id="ARBA00022723"/>
    </source>
</evidence>
<accession>A0AAD9IVY3</accession>
<protein>
    <recommendedName>
        <fullName evidence="13">CDK5 regulatory subunit-associated protein 1</fullName>
    </recommendedName>
</protein>
<keyword evidence="3" id="KW-0004">4Fe-4S</keyword>
<dbReference type="SFLD" id="SFLDF00413">
    <property type="entry name" value="CDK5RAP1"/>
    <property type="match status" value="1"/>
</dbReference>
<dbReference type="SFLD" id="SFLDG01061">
    <property type="entry name" value="methylthiotransferase"/>
    <property type="match status" value="1"/>
</dbReference>
<dbReference type="InterPro" id="IPR006638">
    <property type="entry name" value="Elp3/MiaA/NifB-like_rSAM"/>
</dbReference>
<dbReference type="GO" id="GO:0060255">
    <property type="term" value="P:regulation of macromolecule metabolic process"/>
    <property type="evidence" value="ECO:0007669"/>
    <property type="project" value="UniProtKB-ARBA"/>
</dbReference>
<dbReference type="AlphaFoldDB" id="A0AAD9IVY3"/>
<dbReference type="InterPro" id="IPR006463">
    <property type="entry name" value="MiaB_methiolase"/>
</dbReference>
<comment type="cofactor">
    <cofactor evidence="1">
        <name>[4Fe-4S] cluster</name>
        <dbReference type="ChEBI" id="CHEBI:49883"/>
    </cofactor>
</comment>
<dbReference type="Gene3D" id="3.40.50.12160">
    <property type="entry name" value="Methylthiotransferase, N-terminal domain"/>
    <property type="match status" value="1"/>
</dbReference>
<evidence type="ECO:0000256" key="2">
    <source>
        <dbReference type="ARBA" id="ARBA00009815"/>
    </source>
</evidence>
<evidence type="ECO:0000313" key="12">
    <source>
        <dbReference type="Proteomes" id="UP001208570"/>
    </source>
</evidence>
<proteinExistence type="inferred from homology"/>
<comment type="caution">
    <text evidence="11">The sequence shown here is derived from an EMBL/GenBank/DDBJ whole genome shotgun (WGS) entry which is preliminary data.</text>
</comment>